<feature type="transmembrane region" description="Helical" evidence="1">
    <location>
        <begin position="42"/>
        <end position="62"/>
    </location>
</feature>
<dbReference type="VEuPathDB" id="FungiDB:BCV72DRAFT_29486"/>
<dbReference type="AlphaFoldDB" id="A0A1X0QUX3"/>
<gene>
    <name evidence="2" type="ORF">BCV72DRAFT_29486</name>
</gene>
<keyword evidence="1" id="KW-0472">Membrane</keyword>
<keyword evidence="1" id="KW-0812">Transmembrane</keyword>
<keyword evidence="1" id="KW-1133">Transmembrane helix</keyword>
<evidence type="ECO:0000256" key="1">
    <source>
        <dbReference type="SAM" id="Phobius"/>
    </source>
</evidence>
<reference evidence="2" key="1">
    <citation type="journal article" date="2016" name="Proc. Natl. Acad. Sci. U.S.A.">
        <title>Lipid metabolic changes in an early divergent fungus govern the establishment of a mutualistic symbiosis with endobacteria.</title>
        <authorList>
            <person name="Lastovetsky O.A."/>
            <person name="Gaspar M.L."/>
            <person name="Mondo S.J."/>
            <person name="LaButti K.M."/>
            <person name="Sandor L."/>
            <person name="Grigoriev I.V."/>
            <person name="Henry S.A."/>
            <person name="Pawlowska T.E."/>
        </authorList>
    </citation>
    <scope>NUCLEOTIDE SEQUENCE [LARGE SCALE GENOMIC DNA]</scope>
    <source>
        <strain evidence="2">ATCC 52814</strain>
    </source>
</reference>
<organism evidence="2">
    <name type="scientific">Rhizopus microsporus var. microsporus</name>
    <dbReference type="NCBI Taxonomy" id="86635"/>
    <lineage>
        <taxon>Eukaryota</taxon>
        <taxon>Fungi</taxon>
        <taxon>Fungi incertae sedis</taxon>
        <taxon>Mucoromycota</taxon>
        <taxon>Mucoromycotina</taxon>
        <taxon>Mucoromycetes</taxon>
        <taxon>Mucorales</taxon>
        <taxon>Mucorineae</taxon>
        <taxon>Rhizopodaceae</taxon>
        <taxon>Rhizopus</taxon>
    </lineage>
</organism>
<dbReference type="EMBL" id="KV921999">
    <property type="protein sequence ID" value="ORE03570.1"/>
    <property type="molecule type" value="Genomic_DNA"/>
</dbReference>
<evidence type="ECO:0000313" key="2">
    <source>
        <dbReference type="EMBL" id="ORE03570.1"/>
    </source>
</evidence>
<protein>
    <submittedName>
        <fullName evidence="2">Uncharacterized protein</fullName>
    </submittedName>
</protein>
<feature type="transmembrane region" description="Helical" evidence="1">
    <location>
        <begin position="12"/>
        <end position="30"/>
    </location>
</feature>
<accession>A0A1X0QUX3</accession>
<dbReference type="Proteomes" id="UP000242414">
    <property type="component" value="Unassembled WGS sequence"/>
</dbReference>
<sequence length="94" mass="11037">MIRATRFTRRIYSAITVICFLSLSLIMLGLTKLNKLWLQFKLEVVVALTAILCSFLSCFITCKFSSFLHHLRASSVKKKLKKRYHCDVFWFKVN</sequence>
<proteinExistence type="predicted"/>
<name>A0A1X0QUX3_RHIZD</name>